<accession>A0A0F9B7U8</accession>
<keyword evidence="1" id="KW-0808">Transferase</keyword>
<organism evidence="3">
    <name type="scientific">marine sediment metagenome</name>
    <dbReference type="NCBI Taxonomy" id="412755"/>
    <lineage>
        <taxon>unclassified sequences</taxon>
        <taxon>metagenomes</taxon>
        <taxon>ecological metagenomes</taxon>
    </lineage>
</organism>
<name>A0A0F9B7U8_9ZZZZ</name>
<sequence>SVDAFIFNSKTTRESIKDLIFLRQPHIIGYPAGDRLASGVSIKDIKSKAQTRGPLKLLFIGNVLPNKGLHRLIDVLALLPAEKWHLTVVGSLSMNSKYAQRIETLINQKKLSSQINLIGSKNGPELTRYFSRSQVLLMPFSHEGFGIAYIEGMAFGLPAIGSSKGAAKEIIEHGHNGFLISPENRASILKYLSQLYEDRDRLVEMSCAAFDTFEAHPKWEDTMELIHNFLCRLVSGRCRLKL</sequence>
<dbReference type="SUPFAM" id="SSF53756">
    <property type="entry name" value="UDP-Glycosyltransferase/glycogen phosphorylase"/>
    <property type="match status" value="1"/>
</dbReference>
<dbReference type="PANTHER" id="PTHR46401">
    <property type="entry name" value="GLYCOSYLTRANSFERASE WBBK-RELATED"/>
    <property type="match status" value="1"/>
</dbReference>
<dbReference type="EMBL" id="LAZR01039045">
    <property type="protein sequence ID" value="KKL17979.1"/>
    <property type="molecule type" value="Genomic_DNA"/>
</dbReference>
<dbReference type="PANTHER" id="PTHR46401:SF2">
    <property type="entry name" value="GLYCOSYLTRANSFERASE WBBK-RELATED"/>
    <property type="match status" value="1"/>
</dbReference>
<dbReference type="Gene3D" id="3.40.50.2000">
    <property type="entry name" value="Glycogen Phosphorylase B"/>
    <property type="match status" value="1"/>
</dbReference>
<proteinExistence type="predicted"/>
<dbReference type="InterPro" id="IPR001296">
    <property type="entry name" value="Glyco_trans_1"/>
</dbReference>
<gene>
    <name evidence="3" type="ORF">LCGC14_2480120</name>
</gene>
<evidence type="ECO:0000256" key="1">
    <source>
        <dbReference type="ARBA" id="ARBA00022679"/>
    </source>
</evidence>
<protein>
    <recommendedName>
        <fullName evidence="2">Glycosyl transferase family 1 domain-containing protein</fullName>
    </recommendedName>
</protein>
<evidence type="ECO:0000313" key="3">
    <source>
        <dbReference type="EMBL" id="KKL17979.1"/>
    </source>
</evidence>
<dbReference type="GO" id="GO:0016757">
    <property type="term" value="F:glycosyltransferase activity"/>
    <property type="evidence" value="ECO:0007669"/>
    <property type="project" value="InterPro"/>
</dbReference>
<reference evidence="3" key="1">
    <citation type="journal article" date="2015" name="Nature">
        <title>Complex archaea that bridge the gap between prokaryotes and eukaryotes.</title>
        <authorList>
            <person name="Spang A."/>
            <person name="Saw J.H."/>
            <person name="Jorgensen S.L."/>
            <person name="Zaremba-Niedzwiedzka K."/>
            <person name="Martijn J."/>
            <person name="Lind A.E."/>
            <person name="van Eijk R."/>
            <person name="Schleper C."/>
            <person name="Guy L."/>
            <person name="Ettema T.J."/>
        </authorList>
    </citation>
    <scope>NUCLEOTIDE SEQUENCE</scope>
</reference>
<comment type="caution">
    <text evidence="3">The sequence shown here is derived from an EMBL/GenBank/DDBJ whole genome shotgun (WGS) entry which is preliminary data.</text>
</comment>
<feature type="non-terminal residue" evidence="3">
    <location>
        <position position="1"/>
    </location>
</feature>
<dbReference type="CDD" id="cd03801">
    <property type="entry name" value="GT4_PimA-like"/>
    <property type="match status" value="1"/>
</dbReference>
<feature type="domain" description="Glycosyl transferase family 1" evidence="2">
    <location>
        <begin position="46"/>
        <end position="206"/>
    </location>
</feature>
<dbReference type="AlphaFoldDB" id="A0A0F9B7U8"/>
<evidence type="ECO:0000259" key="2">
    <source>
        <dbReference type="Pfam" id="PF00534"/>
    </source>
</evidence>
<dbReference type="GO" id="GO:0009103">
    <property type="term" value="P:lipopolysaccharide biosynthetic process"/>
    <property type="evidence" value="ECO:0007669"/>
    <property type="project" value="TreeGrafter"/>
</dbReference>
<dbReference type="Pfam" id="PF00534">
    <property type="entry name" value="Glycos_transf_1"/>
    <property type="match status" value="1"/>
</dbReference>